<feature type="transmembrane region" description="Helical" evidence="6">
    <location>
        <begin position="178"/>
        <end position="198"/>
    </location>
</feature>
<keyword evidence="3 6" id="KW-1133">Transmembrane helix</keyword>
<dbReference type="GO" id="GO:0005886">
    <property type="term" value="C:plasma membrane"/>
    <property type="evidence" value="ECO:0007669"/>
    <property type="project" value="TreeGrafter"/>
</dbReference>
<dbReference type="InterPro" id="IPR036259">
    <property type="entry name" value="MFS_trans_sf"/>
</dbReference>
<dbReference type="OrthoDB" id="3357846at2759"/>
<keyword evidence="2 6" id="KW-0812">Transmembrane</keyword>
<dbReference type="GO" id="GO:1990961">
    <property type="term" value="P:xenobiotic detoxification by transmembrane export across the plasma membrane"/>
    <property type="evidence" value="ECO:0007669"/>
    <property type="project" value="TreeGrafter"/>
</dbReference>
<keyword evidence="4 6" id="KW-0472">Membrane</keyword>
<feature type="transmembrane region" description="Helical" evidence="6">
    <location>
        <begin position="588"/>
        <end position="608"/>
    </location>
</feature>
<dbReference type="EMBL" id="MU005607">
    <property type="protein sequence ID" value="KAF2678999.1"/>
    <property type="molecule type" value="Genomic_DNA"/>
</dbReference>
<evidence type="ECO:0000256" key="1">
    <source>
        <dbReference type="ARBA" id="ARBA00004141"/>
    </source>
</evidence>
<dbReference type="AlphaFoldDB" id="A0A6G1IM95"/>
<evidence type="ECO:0000259" key="7">
    <source>
        <dbReference type="PROSITE" id="PS50850"/>
    </source>
</evidence>
<dbReference type="FunFam" id="1.20.1250.20:FF:000011">
    <property type="entry name" value="MFS multidrug transporter, putative"/>
    <property type="match status" value="1"/>
</dbReference>
<feature type="domain" description="Major facilitator superfamily (MFS) profile" evidence="7">
    <location>
        <begin position="179"/>
        <end position="621"/>
    </location>
</feature>
<dbReference type="Pfam" id="PF07690">
    <property type="entry name" value="MFS_1"/>
    <property type="match status" value="1"/>
</dbReference>
<organism evidence="8 9">
    <name type="scientific">Lentithecium fluviatile CBS 122367</name>
    <dbReference type="NCBI Taxonomy" id="1168545"/>
    <lineage>
        <taxon>Eukaryota</taxon>
        <taxon>Fungi</taxon>
        <taxon>Dikarya</taxon>
        <taxon>Ascomycota</taxon>
        <taxon>Pezizomycotina</taxon>
        <taxon>Dothideomycetes</taxon>
        <taxon>Pleosporomycetidae</taxon>
        <taxon>Pleosporales</taxon>
        <taxon>Massarineae</taxon>
        <taxon>Lentitheciaceae</taxon>
        <taxon>Lentithecium</taxon>
    </lineage>
</organism>
<dbReference type="PROSITE" id="PS50850">
    <property type="entry name" value="MFS"/>
    <property type="match status" value="1"/>
</dbReference>
<dbReference type="Proteomes" id="UP000799291">
    <property type="component" value="Unassembled WGS sequence"/>
</dbReference>
<evidence type="ECO:0000256" key="6">
    <source>
        <dbReference type="SAM" id="Phobius"/>
    </source>
</evidence>
<dbReference type="InterPro" id="IPR020846">
    <property type="entry name" value="MFS_dom"/>
</dbReference>
<reference evidence="8" key="1">
    <citation type="journal article" date="2020" name="Stud. Mycol.">
        <title>101 Dothideomycetes genomes: a test case for predicting lifestyles and emergence of pathogens.</title>
        <authorList>
            <person name="Haridas S."/>
            <person name="Albert R."/>
            <person name="Binder M."/>
            <person name="Bloem J."/>
            <person name="Labutti K."/>
            <person name="Salamov A."/>
            <person name="Andreopoulos B."/>
            <person name="Baker S."/>
            <person name="Barry K."/>
            <person name="Bills G."/>
            <person name="Bluhm B."/>
            <person name="Cannon C."/>
            <person name="Castanera R."/>
            <person name="Culley D."/>
            <person name="Daum C."/>
            <person name="Ezra D."/>
            <person name="Gonzalez J."/>
            <person name="Henrissat B."/>
            <person name="Kuo A."/>
            <person name="Liang C."/>
            <person name="Lipzen A."/>
            <person name="Lutzoni F."/>
            <person name="Magnuson J."/>
            <person name="Mondo S."/>
            <person name="Nolan M."/>
            <person name="Ohm R."/>
            <person name="Pangilinan J."/>
            <person name="Park H.-J."/>
            <person name="Ramirez L."/>
            <person name="Alfaro M."/>
            <person name="Sun H."/>
            <person name="Tritt A."/>
            <person name="Yoshinaga Y."/>
            <person name="Zwiers L.-H."/>
            <person name="Turgeon B."/>
            <person name="Goodwin S."/>
            <person name="Spatafora J."/>
            <person name="Crous P."/>
            <person name="Grigoriev I."/>
        </authorList>
    </citation>
    <scope>NUCLEOTIDE SEQUENCE</scope>
    <source>
        <strain evidence="8">CBS 122367</strain>
    </source>
</reference>
<name>A0A6G1IM95_9PLEO</name>
<evidence type="ECO:0000256" key="3">
    <source>
        <dbReference type="ARBA" id="ARBA00022989"/>
    </source>
</evidence>
<feature type="region of interest" description="Disordered" evidence="5">
    <location>
        <begin position="48"/>
        <end position="70"/>
    </location>
</feature>
<feature type="transmembrane region" description="Helical" evidence="6">
    <location>
        <begin position="453"/>
        <end position="472"/>
    </location>
</feature>
<gene>
    <name evidence="8" type="ORF">K458DRAFT_422656</name>
</gene>
<protein>
    <submittedName>
        <fullName evidence="8">MFS general substrate transporter</fullName>
    </submittedName>
</protein>
<feature type="transmembrane region" description="Helical" evidence="6">
    <location>
        <begin position="493"/>
        <end position="512"/>
    </location>
</feature>
<dbReference type="PANTHER" id="PTHR23502">
    <property type="entry name" value="MAJOR FACILITATOR SUPERFAMILY"/>
    <property type="match status" value="1"/>
</dbReference>
<feature type="transmembrane region" description="Helical" evidence="6">
    <location>
        <begin position="249"/>
        <end position="266"/>
    </location>
</feature>
<sequence length="621" mass="69140">MSALIRDAPIGQIIRWAANNRYLQYPEERDDFELPVSYVQLRQGERKHIPAPLTSEGETPAVEPEEPALEETVYPDPETVLEKEDELEDNEPSDLEKIQTARTTHTARTQISRVGTRTALQKSISRADLEQQFSLASVERGPSRPIEPEKLDDGTILVDWYTTDDAENPQNWSFGRKAVVLSQILIYTMSVYTGSAIYSPSIPGVMARFGVSIGSASLGLSMYVLAYGIGPLLFSPLSEIPIIGRNPPYMISYAIFVILLVPTALVDNFAGLIVLRFLQGFFGSPCLATGGATLQDMYSLIKLPYVLSLWAFAATCGPALGPIISGFSVAAENWRWSMWEMLWMNGPVFLSLFFFLPETSSANILLRRAARLRKLTGDDRLKAQSEIDQANLSPRDIAVEALWRPFQLVLLDPSIAFTAIYTALIYGIFYSFFEAFPLVYNGMYGFNLGEMGLTFLSVTVGVILSISWYWWYIYYIVEPSIRTHGLGAPERRLIPALFVTWFVPVGLFIFGWTSDPDIHWIVSCIGIVITTIGIFLIIQCIFLYIPLVYPQYAASLFAGNDFTRSALAAGAIHFSYPMFHNLGVDRGVSLLAGLTVGCSIGVYVLYFFGATLRAKSRFAAQ</sequence>
<feature type="transmembrane region" description="Helical" evidence="6">
    <location>
        <begin position="518"/>
        <end position="545"/>
    </location>
</feature>
<evidence type="ECO:0000256" key="5">
    <source>
        <dbReference type="SAM" id="MobiDB-lite"/>
    </source>
</evidence>
<accession>A0A6G1IM95</accession>
<evidence type="ECO:0000313" key="8">
    <source>
        <dbReference type="EMBL" id="KAF2678999.1"/>
    </source>
</evidence>
<feature type="transmembrane region" description="Helical" evidence="6">
    <location>
        <begin position="306"/>
        <end position="328"/>
    </location>
</feature>
<dbReference type="InterPro" id="IPR011701">
    <property type="entry name" value="MFS"/>
</dbReference>
<evidence type="ECO:0000256" key="4">
    <source>
        <dbReference type="ARBA" id="ARBA00023136"/>
    </source>
</evidence>
<comment type="subcellular location">
    <subcellularLocation>
        <location evidence="1">Membrane</location>
        <topology evidence="1">Multi-pass membrane protein</topology>
    </subcellularLocation>
</comment>
<keyword evidence="9" id="KW-1185">Reference proteome</keyword>
<dbReference type="PANTHER" id="PTHR23502:SF23">
    <property type="entry name" value="FLUCONAZOLE RESISTANCE PROTEIN 1"/>
    <property type="match status" value="1"/>
</dbReference>
<feature type="transmembrane region" description="Helical" evidence="6">
    <location>
        <begin position="414"/>
        <end position="433"/>
    </location>
</feature>
<evidence type="ECO:0000313" key="9">
    <source>
        <dbReference type="Proteomes" id="UP000799291"/>
    </source>
</evidence>
<evidence type="ECO:0000256" key="2">
    <source>
        <dbReference type="ARBA" id="ARBA00022692"/>
    </source>
</evidence>
<dbReference type="GO" id="GO:0015244">
    <property type="term" value="F:fluconazole transmembrane transporter activity"/>
    <property type="evidence" value="ECO:0007669"/>
    <property type="project" value="TreeGrafter"/>
</dbReference>
<dbReference type="SUPFAM" id="SSF103473">
    <property type="entry name" value="MFS general substrate transporter"/>
    <property type="match status" value="1"/>
</dbReference>
<feature type="transmembrane region" description="Helical" evidence="6">
    <location>
        <begin position="552"/>
        <end position="576"/>
    </location>
</feature>
<feature type="transmembrane region" description="Helical" evidence="6">
    <location>
        <begin position="218"/>
        <end position="237"/>
    </location>
</feature>
<dbReference type="Gene3D" id="1.20.1250.20">
    <property type="entry name" value="MFS general substrate transporter like domains"/>
    <property type="match status" value="1"/>
</dbReference>
<proteinExistence type="predicted"/>
<dbReference type="CDD" id="cd17323">
    <property type="entry name" value="MFS_Tpo1_MDR_like"/>
    <property type="match status" value="1"/>
</dbReference>
<feature type="transmembrane region" description="Helical" evidence="6">
    <location>
        <begin position="348"/>
        <end position="366"/>
    </location>
</feature>